<evidence type="ECO:0000313" key="3">
    <source>
        <dbReference type="Proteomes" id="UP000735302"/>
    </source>
</evidence>
<comment type="caution">
    <text evidence="2">The sequence shown here is derived from an EMBL/GenBank/DDBJ whole genome shotgun (WGS) entry which is preliminary data.</text>
</comment>
<feature type="region of interest" description="Disordered" evidence="1">
    <location>
        <begin position="1"/>
        <end position="43"/>
    </location>
</feature>
<protein>
    <submittedName>
        <fullName evidence="2">Uncharacterized protein</fullName>
    </submittedName>
</protein>
<evidence type="ECO:0000313" key="2">
    <source>
        <dbReference type="EMBL" id="GFN89510.1"/>
    </source>
</evidence>
<accession>A0AAV3YQT6</accession>
<proteinExistence type="predicted"/>
<evidence type="ECO:0000256" key="1">
    <source>
        <dbReference type="SAM" id="MobiDB-lite"/>
    </source>
</evidence>
<gene>
    <name evidence="2" type="ORF">PoB_001601600</name>
</gene>
<dbReference type="EMBL" id="BLXT01001936">
    <property type="protein sequence ID" value="GFN89510.1"/>
    <property type="molecule type" value="Genomic_DNA"/>
</dbReference>
<sequence>MEYSRTSHKNERGIWMVMDKKRKKKEKEEEEEDDDGGPGIKSGWIRTHGDGFYKILLRSVSDGFMKTSRPKIMELHQRQQAQGYESKGQEVEGS</sequence>
<dbReference type="Proteomes" id="UP000735302">
    <property type="component" value="Unassembled WGS sequence"/>
</dbReference>
<dbReference type="AlphaFoldDB" id="A0AAV3YQT6"/>
<keyword evidence="3" id="KW-1185">Reference proteome</keyword>
<name>A0AAV3YQT6_9GAST</name>
<organism evidence="2 3">
    <name type="scientific">Plakobranchus ocellatus</name>
    <dbReference type="NCBI Taxonomy" id="259542"/>
    <lineage>
        <taxon>Eukaryota</taxon>
        <taxon>Metazoa</taxon>
        <taxon>Spiralia</taxon>
        <taxon>Lophotrochozoa</taxon>
        <taxon>Mollusca</taxon>
        <taxon>Gastropoda</taxon>
        <taxon>Heterobranchia</taxon>
        <taxon>Euthyneura</taxon>
        <taxon>Panpulmonata</taxon>
        <taxon>Sacoglossa</taxon>
        <taxon>Placobranchoidea</taxon>
        <taxon>Plakobranchidae</taxon>
        <taxon>Plakobranchus</taxon>
    </lineage>
</organism>
<reference evidence="2 3" key="1">
    <citation type="journal article" date="2021" name="Elife">
        <title>Chloroplast acquisition without the gene transfer in kleptoplastic sea slugs, Plakobranchus ocellatus.</title>
        <authorList>
            <person name="Maeda T."/>
            <person name="Takahashi S."/>
            <person name="Yoshida T."/>
            <person name="Shimamura S."/>
            <person name="Takaki Y."/>
            <person name="Nagai Y."/>
            <person name="Toyoda A."/>
            <person name="Suzuki Y."/>
            <person name="Arimoto A."/>
            <person name="Ishii H."/>
            <person name="Satoh N."/>
            <person name="Nishiyama T."/>
            <person name="Hasebe M."/>
            <person name="Maruyama T."/>
            <person name="Minagawa J."/>
            <person name="Obokata J."/>
            <person name="Shigenobu S."/>
        </authorList>
    </citation>
    <scope>NUCLEOTIDE SEQUENCE [LARGE SCALE GENOMIC DNA]</scope>
</reference>